<accession>A0A2N3YM41</accession>
<proteinExistence type="predicted"/>
<sequence length="70" mass="8057">MDVVWPYLAALVPTIFVATFFYVIMKRIIEGDRNERLAQRRFEEAQDAAENAAEKTRESADPDNRERPAG</sequence>
<gene>
    <name evidence="3" type="ORF">ATL31_2755</name>
</gene>
<keyword evidence="2" id="KW-0472">Membrane</keyword>
<keyword evidence="4" id="KW-1185">Reference proteome</keyword>
<reference evidence="3 4" key="1">
    <citation type="submission" date="2017-12" db="EMBL/GenBank/DDBJ databases">
        <title>Sequencing the genomes of 1000 Actinobacteria strains.</title>
        <authorList>
            <person name="Klenk H.-P."/>
        </authorList>
    </citation>
    <scope>NUCLEOTIDE SEQUENCE [LARGE SCALE GENOMIC DNA]</scope>
    <source>
        <strain evidence="3 4">DSM 12806</strain>
    </source>
</reference>
<evidence type="ECO:0000313" key="3">
    <source>
        <dbReference type="EMBL" id="PKW27904.1"/>
    </source>
</evidence>
<keyword evidence="2" id="KW-0812">Transmembrane</keyword>
<dbReference type="AlphaFoldDB" id="A0A2N3YM41"/>
<dbReference type="Proteomes" id="UP000233781">
    <property type="component" value="Unassembled WGS sequence"/>
</dbReference>
<evidence type="ECO:0000256" key="2">
    <source>
        <dbReference type="SAM" id="Phobius"/>
    </source>
</evidence>
<name>A0A2N3YM41_9MICO</name>
<comment type="caution">
    <text evidence="3">The sequence shown here is derived from an EMBL/GenBank/DDBJ whole genome shotgun (WGS) entry which is preliminary data.</text>
</comment>
<evidence type="ECO:0000313" key="4">
    <source>
        <dbReference type="Proteomes" id="UP000233781"/>
    </source>
</evidence>
<protein>
    <submittedName>
        <fullName evidence="3">Uncharacterized protein</fullName>
    </submittedName>
</protein>
<dbReference type="EMBL" id="PJNE01000001">
    <property type="protein sequence ID" value="PKW27904.1"/>
    <property type="molecule type" value="Genomic_DNA"/>
</dbReference>
<feature type="compositionally biased region" description="Basic and acidic residues" evidence="1">
    <location>
        <begin position="52"/>
        <end position="70"/>
    </location>
</feature>
<dbReference type="RefSeq" id="WP_101396259.1">
    <property type="nucleotide sequence ID" value="NZ_PJNE01000001.1"/>
</dbReference>
<dbReference type="OrthoDB" id="4807612at2"/>
<keyword evidence="2" id="KW-1133">Transmembrane helix</keyword>
<feature type="region of interest" description="Disordered" evidence="1">
    <location>
        <begin position="40"/>
        <end position="70"/>
    </location>
</feature>
<feature type="transmembrane region" description="Helical" evidence="2">
    <location>
        <begin position="6"/>
        <end position="25"/>
    </location>
</feature>
<organism evidence="3 4">
    <name type="scientific">Phycicoccus duodecadis</name>
    <dbReference type="NCBI Taxonomy" id="173053"/>
    <lineage>
        <taxon>Bacteria</taxon>
        <taxon>Bacillati</taxon>
        <taxon>Actinomycetota</taxon>
        <taxon>Actinomycetes</taxon>
        <taxon>Micrococcales</taxon>
        <taxon>Intrasporangiaceae</taxon>
        <taxon>Phycicoccus</taxon>
    </lineage>
</organism>
<evidence type="ECO:0000256" key="1">
    <source>
        <dbReference type="SAM" id="MobiDB-lite"/>
    </source>
</evidence>